<reference evidence="3" key="2">
    <citation type="submission" date="2025-09" db="UniProtKB">
        <authorList>
            <consortium name="Ensembl"/>
        </authorList>
    </citation>
    <scope>IDENTIFICATION</scope>
</reference>
<sequence length="60" mass="6925">TVDSHLPQMILVILVLGTFTMGDLYDSLECHNHHGHCRRICFHNERSIGTCTNRRQLCCK</sequence>
<dbReference type="Proteomes" id="UP000694545">
    <property type="component" value="Unplaced"/>
</dbReference>
<evidence type="ECO:0000313" key="4">
    <source>
        <dbReference type="Proteomes" id="UP000694545"/>
    </source>
</evidence>
<dbReference type="OMA" id="ERWEGSC"/>
<dbReference type="AlphaFoldDB" id="A0A8D2JFT7"/>
<feature type="signal peptide" evidence="1">
    <location>
        <begin position="1"/>
        <end position="22"/>
    </location>
</feature>
<protein>
    <recommendedName>
        <fullName evidence="2">Beta-defensin-like domain-containing protein</fullName>
    </recommendedName>
</protein>
<keyword evidence="4" id="KW-1185">Reference proteome</keyword>
<proteinExistence type="predicted"/>
<feature type="chain" id="PRO_5034818905" description="Beta-defensin-like domain-containing protein" evidence="1">
    <location>
        <begin position="23"/>
        <end position="60"/>
    </location>
</feature>
<name>A0A8D2JFT7_VARKO</name>
<dbReference type="GO" id="GO:0006952">
    <property type="term" value="P:defense response"/>
    <property type="evidence" value="ECO:0007669"/>
    <property type="project" value="InterPro"/>
</dbReference>
<dbReference type="Ensembl" id="ENSVKKT00000008376.1">
    <property type="protein sequence ID" value="ENSVKKP00000008163.1"/>
    <property type="gene ID" value="ENSVKKG00000005814.1"/>
</dbReference>
<evidence type="ECO:0000259" key="2">
    <source>
        <dbReference type="Pfam" id="PF00711"/>
    </source>
</evidence>
<dbReference type="CDD" id="cd21908">
    <property type="entry name" value="BDD_Gal13"/>
    <property type="match status" value="1"/>
</dbReference>
<keyword evidence="1" id="KW-0732">Signal</keyword>
<feature type="domain" description="Beta-defensin-like" evidence="2">
    <location>
        <begin position="26"/>
        <end position="60"/>
    </location>
</feature>
<accession>A0A8D2JFT7</accession>
<dbReference type="Pfam" id="PF00711">
    <property type="entry name" value="Defensin_beta"/>
    <property type="match status" value="1"/>
</dbReference>
<reference evidence="3" key="1">
    <citation type="submission" date="2025-08" db="UniProtKB">
        <authorList>
            <consortium name="Ensembl"/>
        </authorList>
    </citation>
    <scope>IDENTIFICATION</scope>
</reference>
<dbReference type="GO" id="GO:0005576">
    <property type="term" value="C:extracellular region"/>
    <property type="evidence" value="ECO:0007669"/>
    <property type="project" value="InterPro"/>
</dbReference>
<evidence type="ECO:0000313" key="3">
    <source>
        <dbReference type="Ensembl" id="ENSVKKP00000008163.1"/>
    </source>
</evidence>
<evidence type="ECO:0000256" key="1">
    <source>
        <dbReference type="SAM" id="SignalP"/>
    </source>
</evidence>
<dbReference type="SUPFAM" id="SSF57392">
    <property type="entry name" value="Defensin-like"/>
    <property type="match status" value="1"/>
</dbReference>
<dbReference type="InterPro" id="IPR001855">
    <property type="entry name" value="Defensin_beta-like"/>
</dbReference>
<organism evidence="3 4">
    <name type="scientific">Varanus komodoensis</name>
    <name type="common">Komodo dragon</name>
    <dbReference type="NCBI Taxonomy" id="61221"/>
    <lineage>
        <taxon>Eukaryota</taxon>
        <taxon>Metazoa</taxon>
        <taxon>Chordata</taxon>
        <taxon>Craniata</taxon>
        <taxon>Vertebrata</taxon>
        <taxon>Euteleostomi</taxon>
        <taxon>Lepidosauria</taxon>
        <taxon>Squamata</taxon>
        <taxon>Bifurcata</taxon>
        <taxon>Unidentata</taxon>
        <taxon>Episquamata</taxon>
        <taxon>Toxicofera</taxon>
        <taxon>Anguimorpha</taxon>
        <taxon>Paleoanguimorpha</taxon>
        <taxon>Varanoidea</taxon>
        <taxon>Varanidae</taxon>
        <taxon>Varanus</taxon>
    </lineage>
</organism>